<protein>
    <recommendedName>
        <fullName evidence="4">CASP C-terminal domain-containing protein</fullName>
    </recommendedName>
</protein>
<evidence type="ECO:0000313" key="6">
    <source>
        <dbReference type="Proteomes" id="UP001314263"/>
    </source>
</evidence>
<feature type="region of interest" description="Disordered" evidence="3">
    <location>
        <begin position="139"/>
        <end position="163"/>
    </location>
</feature>
<evidence type="ECO:0000256" key="1">
    <source>
        <dbReference type="ARBA" id="ARBA00023054"/>
    </source>
</evidence>
<dbReference type="EMBL" id="CAUYUE010000003">
    <property type="protein sequence ID" value="CAK0752360.1"/>
    <property type="molecule type" value="Genomic_DNA"/>
</dbReference>
<feature type="coiled-coil region" evidence="2">
    <location>
        <begin position="491"/>
        <end position="525"/>
    </location>
</feature>
<dbReference type="PANTHER" id="PTHR14043:SF2">
    <property type="entry name" value="HOMEOBOX PROTEIN CUT"/>
    <property type="match status" value="1"/>
</dbReference>
<keyword evidence="6" id="KW-1185">Reference proteome</keyword>
<name>A0AAV1HVB6_9CHLO</name>
<keyword evidence="1 2" id="KW-0175">Coiled coil</keyword>
<feature type="compositionally biased region" description="Low complexity" evidence="3">
    <location>
        <begin position="141"/>
        <end position="155"/>
    </location>
</feature>
<evidence type="ECO:0000256" key="2">
    <source>
        <dbReference type="SAM" id="Coils"/>
    </source>
</evidence>
<dbReference type="AlphaFoldDB" id="A0AAV1HVB6"/>
<evidence type="ECO:0000256" key="3">
    <source>
        <dbReference type="SAM" id="MobiDB-lite"/>
    </source>
</evidence>
<feature type="compositionally biased region" description="Low complexity" evidence="3">
    <location>
        <begin position="381"/>
        <end position="398"/>
    </location>
</feature>
<evidence type="ECO:0000259" key="4">
    <source>
        <dbReference type="Pfam" id="PF08172"/>
    </source>
</evidence>
<proteinExistence type="predicted"/>
<comment type="caution">
    <text evidence="5">The sequence shown here is derived from an EMBL/GenBank/DDBJ whole genome shotgun (WGS) entry which is preliminary data.</text>
</comment>
<dbReference type="Proteomes" id="UP001314263">
    <property type="component" value="Unassembled WGS sequence"/>
</dbReference>
<dbReference type="InterPro" id="IPR012955">
    <property type="entry name" value="CASP_C"/>
</dbReference>
<feature type="region of interest" description="Disordered" evidence="3">
    <location>
        <begin position="465"/>
        <end position="487"/>
    </location>
</feature>
<dbReference type="GO" id="GO:0000139">
    <property type="term" value="C:Golgi membrane"/>
    <property type="evidence" value="ECO:0007669"/>
    <property type="project" value="InterPro"/>
</dbReference>
<feature type="region of interest" description="Disordered" evidence="3">
    <location>
        <begin position="371"/>
        <end position="398"/>
    </location>
</feature>
<evidence type="ECO:0000313" key="5">
    <source>
        <dbReference type="EMBL" id="CAK0752360.1"/>
    </source>
</evidence>
<reference evidence="5 6" key="1">
    <citation type="submission" date="2023-10" db="EMBL/GenBank/DDBJ databases">
        <authorList>
            <person name="Maclean D."/>
            <person name="Macfadyen A."/>
        </authorList>
    </citation>
    <scope>NUCLEOTIDE SEQUENCE [LARGE SCALE GENOMIC DNA]</scope>
</reference>
<gene>
    <name evidence="5" type="ORF">CVIRNUC_002140</name>
</gene>
<accession>A0AAV1HVB6</accession>
<sequence length="653" mass="71097">MANFSFSFDKALDSVIDGLEHTVIDRARAAASDLLTEEYKAPASSASSSSMPADMSKLQDVTGFWRLFDLQRRKANLATQLQNMKSGDTESQKAAVKALSELAGVLGQAPDPQPYLNAISPMQERVSELHRENRRLQLHGQAAESEASSASQAVSRSRDLERENVELKTQLREKSDKTAQLSVGMPSLEEAKQEAVLKCARLEAELRRLRGEHSSLQAEHERVQGRLFDLHESRDIASNAAAAASDLTSQQKEALAQQVRTLQLEKDRLEERLSDLKAESLFQRGTPVLDAAACSPVDTALHRALRNDKESLKWELEECKAQHAAAQAEAAAAQAAAQQQSEALRRELASRPTQAEVAALRERVEALRLLVDSREEDGGPEQADGSGEAAASSASQLHAALQARNRRLAADVQSLQRQLEANGAAMTQMQGSIAEHAKVLEEKDALIQHLEDDIFRFRNLSKDSPEEAAAAQSGSTDGGASVSQPGAHPLLSIVTSQRDRFRARVEQLEGEAGSSREELQLLRGELAKARSDNVQMVEKMRYLQSYQARQAGGSDGAYHIVQVDSDGIPQPKELQRHRLQCGPVHINFGASPEHASAHALPASAPGMRARSAPKRSACFGFAEADDEEAAHSAAEQRYLKACTALFHAVFLSS</sequence>
<dbReference type="PANTHER" id="PTHR14043">
    <property type="entry name" value="CCAAT DISPLACEMENT PROTEIN-RELATED"/>
    <property type="match status" value="1"/>
</dbReference>
<feature type="domain" description="CASP C-terminal" evidence="4">
    <location>
        <begin position="400"/>
        <end position="555"/>
    </location>
</feature>
<organism evidence="5 6">
    <name type="scientific">Coccomyxa viridis</name>
    <dbReference type="NCBI Taxonomy" id="1274662"/>
    <lineage>
        <taxon>Eukaryota</taxon>
        <taxon>Viridiplantae</taxon>
        <taxon>Chlorophyta</taxon>
        <taxon>core chlorophytes</taxon>
        <taxon>Trebouxiophyceae</taxon>
        <taxon>Trebouxiophyceae incertae sedis</taxon>
        <taxon>Coccomyxaceae</taxon>
        <taxon>Coccomyxa</taxon>
    </lineage>
</organism>
<dbReference type="GO" id="GO:0006891">
    <property type="term" value="P:intra-Golgi vesicle-mediated transport"/>
    <property type="evidence" value="ECO:0007669"/>
    <property type="project" value="InterPro"/>
</dbReference>
<dbReference type="Pfam" id="PF08172">
    <property type="entry name" value="CASP_C"/>
    <property type="match status" value="1"/>
</dbReference>